<evidence type="ECO:0000313" key="2">
    <source>
        <dbReference type="Proteomes" id="UP000199406"/>
    </source>
</evidence>
<organism evidence="1 2">
    <name type="scientific">Blastococcus aurantiacus</name>
    <dbReference type="NCBI Taxonomy" id="1550231"/>
    <lineage>
        <taxon>Bacteria</taxon>
        <taxon>Bacillati</taxon>
        <taxon>Actinomycetota</taxon>
        <taxon>Actinomycetes</taxon>
        <taxon>Geodermatophilales</taxon>
        <taxon>Geodermatophilaceae</taxon>
        <taxon>Blastococcus</taxon>
    </lineage>
</organism>
<keyword evidence="2" id="KW-1185">Reference proteome</keyword>
<dbReference type="Proteomes" id="UP000199406">
    <property type="component" value="Unassembled WGS sequence"/>
</dbReference>
<name>A0A1G7QL94_9ACTN</name>
<evidence type="ECO:0008006" key="3">
    <source>
        <dbReference type="Google" id="ProtNLM"/>
    </source>
</evidence>
<dbReference type="EMBL" id="FNBT01000009">
    <property type="protein sequence ID" value="SDF99321.1"/>
    <property type="molecule type" value="Genomic_DNA"/>
</dbReference>
<reference evidence="2" key="1">
    <citation type="submission" date="2016-10" db="EMBL/GenBank/DDBJ databases">
        <authorList>
            <person name="Varghese N."/>
            <person name="Submissions S."/>
        </authorList>
    </citation>
    <scope>NUCLEOTIDE SEQUENCE [LARGE SCALE GENOMIC DNA]</scope>
    <source>
        <strain evidence="2">DSM 44268</strain>
    </source>
</reference>
<evidence type="ECO:0000313" key="1">
    <source>
        <dbReference type="EMBL" id="SDF99321.1"/>
    </source>
</evidence>
<proteinExistence type="predicted"/>
<gene>
    <name evidence="1" type="ORF">SAMN05660662_4075</name>
</gene>
<protein>
    <recommendedName>
        <fullName evidence="3">DUF4440 domain-containing protein</fullName>
    </recommendedName>
</protein>
<dbReference type="InterPro" id="IPR032710">
    <property type="entry name" value="NTF2-like_dom_sf"/>
</dbReference>
<sequence>MDEQPARMTAPALAAVRDELAAREPVFHHPRLGTSREALDRQAAAEFEEVGASGRRYGREFVLATVHDRVARGLPDDPWAAGDFHCVALGPQTYLLTYDLRQGDRLTRRATVWRRTADDWEAVYHQGTVAG</sequence>
<dbReference type="SUPFAM" id="SSF54427">
    <property type="entry name" value="NTF2-like"/>
    <property type="match status" value="1"/>
</dbReference>
<dbReference type="Gene3D" id="3.10.450.50">
    <property type="match status" value="1"/>
</dbReference>
<dbReference type="RefSeq" id="WP_218122475.1">
    <property type="nucleotide sequence ID" value="NZ_FNBT01000009.1"/>
</dbReference>
<dbReference type="STRING" id="1550231.SAMN05660662_4075"/>
<dbReference type="AlphaFoldDB" id="A0A1G7QL94"/>
<accession>A0A1G7QL94</accession>